<protein>
    <submittedName>
        <fullName evidence="1">Uncharacterized protein</fullName>
    </submittedName>
</protein>
<organism evidence="1">
    <name type="scientific">bioreactor metagenome</name>
    <dbReference type="NCBI Taxonomy" id="1076179"/>
    <lineage>
        <taxon>unclassified sequences</taxon>
        <taxon>metagenomes</taxon>
        <taxon>ecological metagenomes</taxon>
    </lineage>
</organism>
<accession>A0A645EZC0</accession>
<sequence>MTDVRHGVAERFKSIPVVFVEIFALPHKGAERAHGIAGGSAYPLRKEHGRKRARHVFVTSLFSGNIIIRRNEDCLNLGPFNIRGIYLRRIESFQFFQGLGSVNRFSETAPSCDKSLKDSVGVRRPFGRNAALALVIGPSDISPRQVFPLKGKHSPILQCFLPLTPSSAFDSLSLV</sequence>
<reference evidence="1" key="1">
    <citation type="submission" date="2019-08" db="EMBL/GenBank/DDBJ databases">
        <authorList>
            <person name="Kucharzyk K."/>
            <person name="Murdoch R.W."/>
            <person name="Higgins S."/>
            <person name="Loffler F."/>
        </authorList>
    </citation>
    <scope>NUCLEOTIDE SEQUENCE</scope>
</reference>
<name>A0A645EZC0_9ZZZZ</name>
<comment type="caution">
    <text evidence="1">The sequence shown here is derived from an EMBL/GenBank/DDBJ whole genome shotgun (WGS) entry which is preliminary data.</text>
</comment>
<dbReference type="AlphaFoldDB" id="A0A645EZC0"/>
<gene>
    <name evidence="1" type="ORF">SDC9_154033</name>
</gene>
<evidence type="ECO:0000313" key="1">
    <source>
        <dbReference type="EMBL" id="MPN06776.1"/>
    </source>
</evidence>
<proteinExistence type="predicted"/>
<dbReference type="EMBL" id="VSSQ01052716">
    <property type="protein sequence ID" value="MPN06776.1"/>
    <property type="molecule type" value="Genomic_DNA"/>
</dbReference>